<feature type="chain" id="PRO_5009644348" description="ATP-binding protein" evidence="2">
    <location>
        <begin position="32"/>
        <end position="119"/>
    </location>
</feature>
<evidence type="ECO:0000256" key="2">
    <source>
        <dbReference type="SAM" id="SignalP"/>
    </source>
</evidence>
<proteinExistence type="predicted"/>
<evidence type="ECO:0000256" key="1">
    <source>
        <dbReference type="SAM" id="MobiDB-lite"/>
    </source>
</evidence>
<dbReference type="Proteomes" id="UP000243342">
    <property type="component" value="Unassembled WGS sequence"/>
</dbReference>
<evidence type="ECO:0000313" key="3">
    <source>
        <dbReference type="EMBL" id="OIV38570.1"/>
    </source>
</evidence>
<dbReference type="EMBL" id="MLCF01000017">
    <property type="protein sequence ID" value="OIV38570.1"/>
    <property type="molecule type" value="Genomic_DNA"/>
</dbReference>
<organism evidence="3 4">
    <name type="scientific">Mangrovactinospora gilvigrisea</name>
    <dbReference type="NCBI Taxonomy" id="1428644"/>
    <lineage>
        <taxon>Bacteria</taxon>
        <taxon>Bacillati</taxon>
        <taxon>Actinomycetota</taxon>
        <taxon>Actinomycetes</taxon>
        <taxon>Kitasatosporales</taxon>
        <taxon>Streptomycetaceae</taxon>
        <taxon>Mangrovactinospora</taxon>
    </lineage>
</organism>
<accession>A0A1J7CFY2</accession>
<dbReference type="RefSeq" id="WP_071655391.1">
    <property type="nucleotide sequence ID" value="NZ_MLCF01000017.1"/>
</dbReference>
<comment type="caution">
    <text evidence="3">The sequence shown here is derived from an EMBL/GenBank/DDBJ whole genome shotgun (WGS) entry which is preliminary data.</text>
</comment>
<evidence type="ECO:0008006" key="5">
    <source>
        <dbReference type="Google" id="ProtNLM"/>
    </source>
</evidence>
<feature type="compositionally biased region" description="Low complexity" evidence="1">
    <location>
        <begin position="45"/>
        <end position="58"/>
    </location>
</feature>
<feature type="signal peptide" evidence="2">
    <location>
        <begin position="1"/>
        <end position="31"/>
    </location>
</feature>
<dbReference type="AlphaFoldDB" id="A0A1J7CFY2"/>
<sequence>MRLRTHRTGSAALVVAGAAALVAGAAASAQAAPRPAVPPHTAPEQQGSGSSQALSGLTSATSGLAQGLQGIGAVKLNPLNGTGTDPLTNGVGTKVADFRPVSTTDLTAPLSALKLGDLM</sequence>
<evidence type="ECO:0000313" key="4">
    <source>
        <dbReference type="Proteomes" id="UP000243342"/>
    </source>
</evidence>
<name>A0A1J7CFY2_9ACTN</name>
<feature type="region of interest" description="Disordered" evidence="1">
    <location>
        <begin position="28"/>
        <end position="58"/>
    </location>
</feature>
<protein>
    <recommendedName>
        <fullName evidence="5">ATP-binding protein</fullName>
    </recommendedName>
</protein>
<dbReference type="OrthoDB" id="3872455at2"/>
<reference evidence="3 4" key="1">
    <citation type="submission" date="2016-10" db="EMBL/GenBank/DDBJ databases">
        <title>Genome sequence of Streptomyces gilvigriseus MUSC 26.</title>
        <authorList>
            <person name="Lee L.-H."/>
            <person name="Ser H.-L."/>
        </authorList>
    </citation>
    <scope>NUCLEOTIDE SEQUENCE [LARGE SCALE GENOMIC DNA]</scope>
    <source>
        <strain evidence="3 4">MUSC 26</strain>
    </source>
</reference>
<gene>
    <name evidence="3" type="ORF">BIV57_04760</name>
</gene>
<keyword evidence="2" id="KW-0732">Signal</keyword>
<keyword evidence="4" id="KW-1185">Reference proteome</keyword>
<dbReference type="STRING" id="1428644.BIV57_04760"/>